<evidence type="ECO:0000256" key="9">
    <source>
        <dbReference type="ARBA" id="ARBA00022692"/>
    </source>
</evidence>
<dbReference type="Proteomes" id="UP000671879">
    <property type="component" value="Chromosome"/>
</dbReference>
<comment type="similarity">
    <text evidence="3">Belongs to the glycosyltransferase 2 family. OpgH subfamily.</text>
</comment>
<dbReference type="AlphaFoldDB" id="A0A9Q7AG08"/>
<keyword evidence="5" id="KW-1003">Cell membrane</keyword>
<evidence type="ECO:0000256" key="3">
    <source>
        <dbReference type="ARBA" id="ARBA00009337"/>
    </source>
</evidence>
<keyword evidence="11 12" id="KW-0472">Membrane</keyword>
<evidence type="ECO:0000256" key="10">
    <source>
        <dbReference type="ARBA" id="ARBA00022989"/>
    </source>
</evidence>
<comment type="pathway">
    <text evidence="2">Glycan metabolism; osmoregulated periplasmic glucan (OPG) biosynthesis.</text>
</comment>
<reference evidence="15" key="1">
    <citation type="submission" date="2021-04" db="EMBL/GenBank/DDBJ databases">
        <title>A novel Synergistetes isolate from a pyrite-forming mixed culture.</title>
        <authorList>
            <person name="Bunk B."/>
            <person name="Sproer C."/>
            <person name="Spring S."/>
            <person name="Pester M."/>
        </authorList>
    </citation>
    <scope>NUCLEOTIDE SEQUENCE [LARGE SCALE GENOMIC DNA]</scope>
    <source>
        <strain evidence="15">J.5.4.2-T.3.5.2</strain>
    </source>
</reference>
<evidence type="ECO:0000256" key="8">
    <source>
        <dbReference type="ARBA" id="ARBA00022679"/>
    </source>
</evidence>
<evidence type="ECO:0000256" key="2">
    <source>
        <dbReference type="ARBA" id="ARBA00005001"/>
    </source>
</evidence>
<keyword evidence="9 12" id="KW-0812">Transmembrane</keyword>
<feature type="transmembrane region" description="Helical" evidence="12">
    <location>
        <begin position="46"/>
        <end position="69"/>
    </location>
</feature>
<feature type="transmembrane region" description="Helical" evidence="12">
    <location>
        <begin position="370"/>
        <end position="393"/>
    </location>
</feature>
<evidence type="ECO:0000256" key="1">
    <source>
        <dbReference type="ARBA" id="ARBA00004429"/>
    </source>
</evidence>
<dbReference type="NCBIfam" id="NF003958">
    <property type="entry name" value="PRK05454.2-1"/>
    <property type="match status" value="1"/>
</dbReference>
<dbReference type="PANTHER" id="PTHR43867">
    <property type="entry name" value="CELLULOSE SYNTHASE CATALYTIC SUBUNIT A [UDP-FORMING]"/>
    <property type="match status" value="1"/>
</dbReference>
<dbReference type="PANTHER" id="PTHR43867:SF5">
    <property type="entry name" value="GLUCANS BIOSYNTHESIS GLUCOSYLTRANSFERASE H"/>
    <property type="match status" value="1"/>
</dbReference>
<dbReference type="InterPro" id="IPR029044">
    <property type="entry name" value="Nucleotide-diphossugar_trans"/>
</dbReference>
<dbReference type="InterPro" id="IPR001173">
    <property type="entry name" value="Glyco_trans_2-like"/>
</dbReference>
<keyword evidence="10 12" id="KW-1133">Transmembrane helix</keyword>
<dbReference type="CDD" id="cd04191">
    <property type="entry name" value="Glucan_BSP_MdoH"/>
    <property type="match status" value="1"/>
</dbReference>
<evidence type="ECO:0000256" key="11">
    <source>
        <dbReference type="ARBA" id="ARBA00023136"/>
    </source>
</evidence>
<feature type="transmembrane region" description="Helical" evidence="12">
    <location>
        <begin position="505"/>
        <end position="524"/>
    </location>
</feature>
<evidence type="ECO:0000256" key="5">
    <source>
        <dbReference type="ARBA" id="ARBA00022475"/>
    </source>
</evidence>
<gene>
    <name evidence="14" type="primary">mdoH</name>
    <name evidence="14" type="ORF">KAR29_11590</name>
</gene>
<evidence type="ECO:0000256" key="7">
    <source>
        <dbReference type="ARBA" id="ARBA00022676"/>
    </source>
</evidence>
<evidence type="ECO:0000256" key="12">
    <source>
        <dbReference type="SAM" id="Phobius"/>
    </source>
</evidence>
<feature type="domain" description="Glycosyltransferase 2-like" evidence="13">
    <location>
        <begin position="192"/>
        <end position="381"/>
    </location>
</feature>
<dbReference type="GO" id="GO:0005886">
    <property type="term" value="C:plasma membrane"/>
    <property type="evidence" value="ECO:0007669"/>
    <property type="project" value="UniProtKB-SubCell"/>
</dbReference>
<keyword evidence="7 14" id="KW-0328">Glycosyltransferase</keyword>
<comment type="subcellular location">
    <subcellularLocation>
        <location evidence="1">Cell inner membrane</location>
        <topology evidence="1">Multi-pass membrane protein</topology>
    </subcellularLocation>
</comment>
<keyword evidence="15" id="KW-1185">Reference proteome</keyword>
<evidence type="ECO:0000256" key="6">
    <source>
        <dbReference type="ARBA" id="ARBA00022519"/>
    </source>
</evidence>
<keyword evidence="8 14" id="KW-0808">Transferase</keyword>
<dbReference type="GO" id="GO:0016758">
    <property type="term" value="F:hexosyltransferase activity"/>
    <property type="evidence" value="ECO:0007669"/>
    <property type="project" value="TreeGrafter"/>
</dbReference>
<proteinExistence type="inferred from homology"/>
<dbReference type="EMBL" id="CP072943">
    <property type="protein sequence ID" value="QTX33813.1"/>
    <property type="molecule type" value="Genomic_DNA"/>
</dbReference>
<protein>
    <recommendedName>
        <fullName evidence="4">Glucans biosynthesis glucosyltransferase H</fullName>
    </recommendedName>
</protein>
<evidence type="ECO:0000256" key="4">
    <source>
        <dbReference type="ARBA" id="ARBA00020585"/>
    </source>
</evidence>
<dbReference type="Pfam" id="PF13632">
    <property type="entry name" value="Glyco_trans_2_3"/>
    <property type="match status" value="1"/>
</dbReference>
<feature type="transmembrane region" description="Helical" evidence="12">
    <location>
        <begin position="530"/>
        <end position="552"/>
    </location>
</feature>
<evidence type="ECO:0000313" key="14">
    <source>
        <dbReference type="EMBL" id="QTX33813.1"/>
    </source>
</evidence>
<name>A0A9Q7AG08_9BACT</name>
<dbReference type="NCBIfam" id="NF003962">
    <property type="entry name" value="PRK05454.2-5"/>
    <property type="match status" value="1"/>
</dbReference>
<organism evidence="14 15">
    <name type="scientific">Aminithiophilus ramosus</name>
    <dbReference type="NCBI Taxonomy" id="3029084"/>
    <lineage>
        <taxon>Bacteria</taxon>
        <taxon>Thermotogati</taxon>
        <taxon>Synergistota</taxon>
        <taxon>Synergistia</taxon>
        <taxon>Synergistales</taxon>
        <taxon>Aminithiophilaceae</taxon>
        <taxon>Aminithiophilus</taxon>
    </lineage>
</organism>
<dbReference type="KEGG" id="aram:KAR29_11590"/>
<accession>A0A9Q7AG08</accession>
<dbReference type="Gene3D" id="3.90.550.10">
    <property type="entry name" value="Spore Coat Polysaccharide Biosynthesis Protein SpsA, Chain A"/>
    <property type="match status" value="1"/>
</dbReference>
<sequence>MRSAFLRRIVLALLIVAPTVLATTYMASVLPHEGGTFLEKAMVAVFAALFAWISIGFWTAVIGFFVLLVGRNPYALSRLCRDVRSPLPETAATAILIPIYNEEMGRVLAGVRSVWESLGRTGQRERFHLFLLSDTRDVDRRLDEERHWASLRAELGAEGSLFYRNRRNNRKRKSGNVADFCRRWGRAYRYMVVFDADSVMAGSTLVRLVQMMERSPDAGMIQTVPMPVNHHSPLARMQQFSAHLYGPLFAAGLHFWQLGDAQYWGHNVIIRTEPFMKHCALPELSGRPPLGGDILSHDFVESALMRRAGWGVWLAYDLDGSWEETPPTVLDEMKRDRRWCQGNLQHLRLLFAKGLFPAYRILFVNGAMSYVSALLWLLFIVLGSVEALAEVFLEPTYFGNVPSLFPQWPVWYARWAVALLASTAVILFLPKVLSVLLALVKKRTASFGGTGPMLASVLVESLAGTLLAPVRMLFHSRFVFVTLLGRNIGWDAQDRGDRGIPWGDALAAHGIGTVVALLWGLLLFAFNRAFFWWLSPILAGLVLGAPLSVYTSRPAIGGWLRRHRLLLIPEEIDPPRELEELAAFEKAWRGREGRDPLEGLSGFVRTVVDPVANALRRSLVRRGEAVRERSRRKNLPLLEKALRSGPRALSGAEKKRLIDDPAGLAQLHRRIWTEGDLSLWLRKRP</sequence>
<feature type="transmembrane region" description="Helical" evidence="12">
    <location>
        <begin position="413"/>
        <end position="440"/>
    </location>
</feature>
<evidence type="ECO:0000313" key="15">
    <source>
        <dbReference type="Proteomes" id="UP000671879"/>
    </source>
</evidence>
<dbReference type="InterPro" id="IPR050321">
    <property type="entry name" value="Glycosyltr_2/OpgH_subfam"/>
</dbReference>
<dbReference type="SUPFAM" id="SSF53448">
    <property type="entry name" value="Nucleotide-diphospho-sugar transferases"/>
    <property type="match status" value="1"/>
</dbReference>
<evidence type="ECO:0000259" key="13">
    <source>
        <dbReference type="Pfam" id="PF13632"/>
    </source>
</evidence>
<keyword evidence="6" id="KW-0997">Cell inner membrane</keyword>